<dbReference type="GO" id="GO:0003887">
    <property type="term" value="F:DNA-directed DNA polymerase activity"/>
    <property type="evidence" value="ECO:0007669"/>
    <property type="project" value="UniProtKB-KW"/>
</dbReference>
<evidence type="ECO:0000313" key="14">
    <source>
        <dbReference type="Proteomes" id="UP000198873"/>
    </source>
</evidence>
<keyword evidence="6" id="KW-0235">DNA replication</keyword>
<dbReference type="NCBIfam" id="TIGR00663">
    <property type="entry name" value="dnan"/>
    <property type="match status" value="1"/>
</dbReference>
<dbReference type="CDD" id="cd00140">
    <property type="entry name" value="beta_clamp"/>
    <property type="match status" value="1"/>
</dbReference>
<dbReference type="Proteomes" id="UP000198873">
    <property type="component" value="Unassembled WGS sequence"/>
</dbReference>
<dbReference type="Gene3D" id="3.10.150.10">
    <property type="entry name" value="DNA Polymerase III, subunit A, domain 2"/>
    <property type="match status" value="3"/>
</dbReference>
<keyword evidence="3" id="KW-0963">Cytoplasm</keyword>
<dbReference type="InterPro" id="IPR001001">
    <property type="entry name" value="DNA_polIII_beta"/>
</dbReference>
<feature type="signal peptide" evidence="9">
    <location>
        <begin position="1"/>
        <end position="20"/>
    </location>
</feature>
<keyword evidence="7" id="KW-0239">DNA-directed DNA polymerase</keyword>
<keyword evidence="5" id="KW-0548">Nucleotidyltransferase</keyword>
<feature type="domain" description="DNA polymerase III beta sliding clamp N-terminal" evidence="10">
    <location>
        <begin position="1"/>
        <end position="118"/>
    </location>
</feature>
<comment type="similarity">
    <text evidence="2">Belongs to the beta sliding clamp family.</text>
</comment>
<dbReference type="InterPro" id="IPR022634">
    <property type="entry name" value="DNA_polIII_beta_N"/>
</dbReference>
<dbReference type="SUPFAM" id="SSF55979">
    <property type="entry name" value="DNA clamp"/>
    <property type="match status" value="3"/>
</dbReference>
<evidence type="ECO:0000256" key="4">
    <source>
        <dbReference type="ARBA" id="ARBA00022679"/>
    </source>
</evidence>
<evidence type="ECO:0000256" key="3">
    <source>
        <dbReference type="ARBA" id="ARBA00022490"/>
    </source>
</evidence>
<keyword evidence="8" id="KW-0238">DNA-binding</keyword>
<evidence type="ECO:0000259" key="11">
    <source>
        <dbReference type="Pfam" id="PF02767"/>
    </source>
</evidence>
<evidence type="ECO:0000256" key="9">
    <source>
        <dbReference type="SAM" id="SignalP"/>
    </source>
</evidence>
<reference evidence="14" key="1">
    <citation type="submission" date="2016-10" db="EMBL/GenBank/DDBJ databases">
        <authorList>
            <person name="Varghese N."/>
            <person name="Submissions S."/>
        </authorList>
    </citation>
    <scope>NUCLEOTIDE SEQUENCE [LARGE SCALE GENOMIC DNA]</scope>
    <source>
        <strain evidence="14">CGMCC 4.7047</strain>
    </source>
</reference>
<dbReference type="GO" id="GO:0005737">
    <property type="term" value="C:cytoplasm"/>
    <property type="evidence" value="ECO:0007669"/>
    <property type="project" value="UniProtKB-SubCell"/>
</dbReference>
<dbReference type="GO" id="GO:0006271">
    <property type="term" value="P:DNA strand elongation involved in DNA replication"/>
    <property type="evidence" value="ECO:0007669"/>
    <property type="project" value="TreeGrafter"/>
</dbReference>
<gene>
    <name evidence="13" type="ORF">SAMN05444716_11624</name>
</gene>
<feature type="domain" description="DNA polymerase III beta sliding clamp C-terminal" evidence="12">
    <location>
        <begin position="260"/>
        <end position="375"/>
    </location>
</feature>
<dbReference type="InterPro" id="IPR046938">
    <property type="entry name" value="DNA_clamp_sf"/>
</dbReference>
<evidence type="ECO:0000256" key="2">
    <source>
        <dbReference type="ARBA" id="ARBA00010752"/>
    </source>
</evidence>
<dbReference type="GO" id="GO:0008408">
    <property type="term" value="F:3'-5' exonuclease activity"/>
    <property type="evidence" value="ECO:0007669"/>
    <property type="project" value="InterPro"/>
</dbReference>
<dbReference type="PANTHER" id="PTHR30478">
    <property type="entry name" value="DNA POLYMERASE III SUBUNIT BETA"/>
    <property type="match status" value="1"/>
</dbReference>
<dbReference type="GO" id="GO:0003677">
    <property type="term" value="F:DNA binding"/>
    <property type="evidence" value="ECO:0007669"/>
    <property type="project" value="UniProtKB-KW"/>
</dbReference>
<evidence type="ECO:0000256" key="8">
    <source>
        <dbReference type="ARBA" id="ARBA00023125"/>
    </source>
</evidence>
<evidence type="ECO:0000256" key="6">
    <source>
        <dbReference type="ARBA" id="ARBA00022705"/>
    </source>
</evidence>
<evidence type="ECO:0000256" key="7">
    <source>
        <dbReference type="ARBA" id="ARBA00022932"/>
    </source>
</evidence>
<dbReference type="STRING" id="1176198.SAMN05444716_11624"/>
<organism evidence="13 14">
    <name type="scientific">Streptomyces harbinensis</name>
    <dbReference type="NCBI Taxonomy" id="1176198"/>
    <lineage>
        <taxon>Bacteria</taxon>
        <taxon>Bacillati</taxon>
        <taxon>Actinomycetota</taxon>
        <taxon>Actinomycetes</taxon>
        <taxon>Kitasatosporales</taxon>
        <taxon>Streptomycetaceae</taxon>
        <taxon>Streptomyces</taxon>
    </lineage>
</organism>
<dbReference type="PANTHER" id="PTHR30478:SF0">
    <property type="entry name" value="BETA SLIDING CLAMP"/>
    <property type="match status" value="1"/>
</dbReference>
<evidence type="ECO:0000259" key="12">
    <source>
        <dbReference type="Pfam" id="PF02768"/>
    </source>
</evidence>
<comment type="subcellular location">
    <subcellularLocation>
        <location evidence="1">Cytoplasm</location>
    </subcellularLocation>
</comment>
<evidence type="ECO:0000313" key="13">
    <source>
        <dbReference type="EMBL" id="SFT23026.1"/>
    </source>
</evidence>
<keyword evidence="4" id="KW-0808">Transferase</keyword>
<protein>
    <submittedName>
        <fullName evidence="13">DNA polymerase-3 subunit beta</fullName>
    </submittedName>
</protein>
<dbReference type="InterPro" id="IPR022635">
    <property type="entry name" value="DNA_polIII_beta_C"/>
</dbReference>
<dbReference type="InterPro" id="IPR022637">
    <property type="entry name" value="DNA_polIII_beta_cen"/>
</dbReference>
<sequence length="378" mass="39325">MKLSVSTTALAAAATTAAKALTARPAIPVLAALKLAATGSRLTIAGFDYETSTTQEIGATVHTGGEALVPGRLLADIARLLPGHEAAIELNGPMVEITSDTASYTVHTLPLDEYPSLPDLPAASGRVDAALLRAAIGQVAPAADTNGQIPMLTGVLVQADATHLTLVATDRYRMPVRRIPWQTEMTEPASAMVYATTLQDLAAALPEDEDGTVDLALPSGKSGLFGVQFGSSRITTRVLDAEMTHWQRIMAAVAALPITLRVQTAALAAAVKRVAVVAERAQPIRLDMTAGRVELVAGTKDEARARDRIDGDLTGTNDALSMCFNPAFLASALAAVDTDEVEIGISAPAKPALLTPATGGEPADSPLRYLLMPIRPTS</sequence>
<dbReference type="SMART" id="SM00480">
    <property type="entry name" value="POL3Bc"/>
    <property type="match status" value="1"/>
</dbReference>
<dbReference type="Pfam" id="PF02767">
    <property type="entry name" value="DNA_pol3_beta_2"/>
    <property type="match status" value="1"/>
</dbReference>
<dbReference type="Pfam" id="PF02768">
    <property type="entry name" value="DNA_pol3_beta_3"/>
    <property type="match status" value="1"/>
</dbReference>
<dbReference type="EMBL" id="FPAB01000016">
    <property type="protein sequence ID" value="SFT23026.1"/>
    <property type="molecule type" value="Genomic_DNA"/>
</dbReference>
<evidence type="ECO:0000256" key="5">
    <source>
        <dbReference type="ARBA" id="ARBA00022695"/>
    </source>
</evidence>
<dbReference type="AlphaFoldDB" id="A0A1I6WAJ2"/>
<evidence type="ECO:0000259" key="10">
    <source>
        <dbReference type="Pfam" id="PF00712"/>
    </source>
</evidence>
<accession>A0A1I6WAJ2</accession>
<evidence type="ECO:0000256" key="1">
    <source>
        <dbReference type="ARBA" id="ARBA00004496"/>
    </source>
</evidence>
<keyword evidence="14" id="KW-1185">Reference proteome</keyword>
<name>A0A1I6WAJ2_9ACTN</name>
<dbReference type="RefSeq" id="WP_093844507.1">
    <property type="nucleotide sequence ID" value="NZ_FPAB01000016.1"/>
</dbReference>
<dbReference type="Pfam" id="PF00712">
    <property type="entry name" value="DNA_pol3_beta"/>
    <property type="match status" value="1"/>
</dbReference>
<feature type="domain" description="DNA polymerase III beta sliding clamp central" evidence="11">
    <location>
        <begin position="127"/>
        <end position="242"/>
    </location>
</feature>
<proteinExistence type="inferred from homology"/>
<dbReference type="GO" id="GO:0009360">
    <property type="term" value="C:DNA polymerase III complex"/>
    <property type="evidence" value="ECO:0007669"/>
    <property type="project" value="InterPro"/>
</dbReference>
<feature type="chain" id="PRO_5011757154" evidence="9">
    <location>
        <begin position="21"/>
        <end position="378"/>
    </location>
</feature>
<keyword evidence="9" id="KW-0732">Signal</keyword>